<sequence>MKSGIRGIILVSVGMIAGAVIGAVTAEPVANKKTTLPLSEIRQFTDIYGAVKQFYVEPVSDKKLMKEAISGMLHGLDPHSAFLDEESFKELQEGTMGEFGGLGIEVTSDPAGVKVVSPIDDTPAANANVRAGDVIYKIDGKLIRDVPLNDAVKMMRGKPNTQIDLSILRKGEKAPLNIKLTRAIIKVKSVKFKALPDHMGYVRISQFQERTNSELAKAINELAKTDNLKNGLVLDLRNDPGGLLNAAVGVSAVFLPKGVKVVSTKGQVEEAKKDYLTVPADYRTTKEDDLIERLPPAIKNIPLVVLVNGASASASEIVAGALQDHKRAAILGTKTFGKGSVQTVIPLRGDAKNMAIKLTTARYFTPTGRSIQAKGIVPDVEVKDTAEGNFLDFDIREADLANHLEVEDTSAPKPVPVDAGKQKSAGQIKEKVVDEKGEEKKPAPKFYKYGEPDDYQLQQAVKYLKEKPNGTKPAKNSRIKERIEPINQPKK</sequence>
<protein>
    <submittedName>
        <fullName evidence="8">Peptidase S41</fullName>
    </submittedName>
</protein>
<organism evidence="8 9">
    <name type="scientific">Turicimonas muris</name>
    <dbReference type="NCBI Taxonomy" id="1796652"/>
    <lineage>
        <taxon>Bacteria</taxon>
        <taxon>Pseudomonadati</taxon>
        <taxon>Pseudomonadota</taxon>
        <taxon>Betaproteobacteria</taxon>
        <taxon>Burkholderiales</taxon>
        <taxon>Sutterellaceae</taxon>
        <taxon>Turicimonas</taxon>
    </lineage>
</organism>
<dbReference type="PANTHER" id="PTHR32060">
    <property type="entry name" value="TAIL-SPECIFIC PROTEASE"/>
    <property type="match status" value="1"/>
</dbReference>
<dbReference type="InterPro" id="IPR055210">
    <property type="entry name" value="CtpA/B_N"/>
</dbReference>
<dbReference type="GO" id="GO:0007165">
    <property type="term" value="P:signal transduction"/>
    <property type="evidence" value="ECO:0007669"/>
    <property type="project" value="TreeGrafter"/>
</dbReference>
<comment type="similarity">
    <text evidence="1 5">Belongs to the peptidase S41A family.</text>
</comment>
<dbReference type="CDD" id="cd07560">
    <property type="entry name" value="Peptidase_S41_CPP"/>
    <property type="match status" value="1"/>
</dbReference>
<dbReference type="InterPro" id="IPR004447">
    <property type="entry name" value="Peptidase_S41A"/>
</dbReference>
<dbReference type="EMBL" id="NHMP01000005">
    <property type="protein sequence ID" value="OXE47252.1"/>
    <property type="molecule type" value="Genomic_DNA"/>
</dbReference>
<dbReference type="Gene3D" id="3.30.750.44">
    <property type="match status" value="1"/>
</dbReference>
<dbReference type="SUPFAM" id="SSF52096">
    <property type="entry name" value="ClpP/crotonase"/>
    <property type="match status" value="1"/>
</dbReference>
<dbReference type="Pfam" id="PF03572">
    <property type="entry name" value="Peptidase_S41"/>
    <property type="match status" value="1"/>
</dbReference>
<evidence type="ECO:0000256" key="3">
    <source>
        <dbReference type="ARBA" id="ARBA00022801"/>
    </source>
</evidence>
<gene>
    <name evidence="8" type="ORF">ADH67_08815</name>
</gene>
<keyword evidence="4 5" id="KW-0720">Serine protease</keyword>
<dbReference type="InterPro" id="IPR029045">
    <property type="entry name" value="ClpP/crotonase-like_dom_sf"/>
</dbReference>
<feature type="region of interest" description="Disordered" evidence="6">
    <location>
        <begin position="465"/>
        <end position="491"/>
    </location>
</feature>
<accession>A0A227KHL7</accession>
<dbReference type="InterPro" id="IPR001478">
    <property type="entry name" value="PDZ"/>
</dbReference>
<dbReference type="GO" id="GO:0004175">
    <property type="term" value="F:endopeptidase activity"/>
    <property type="evidence" value="ECO:0007669"/>
    <property type="project" value="TreeGrafter"/>
</dbReference>
<name>A0A227KHL7_9BURK</name>
<dbReference type="GO" id="GO:0008236">
    <property type="term" value="F:serine-type peptidase activity"/>
    <property type="evidence" value="ECO:0007669"/>
    <property type="project" value="UniProtKB-KW"/>
</dbReference>
<keyword evidence="2 5" id="KW-0645">Protease</keyword>
<dbReference type="SMART" id="SM00245">
    <property type="entry name" value="TSPc"/>
    <property type="match status" value="1"/>
</dbReference>
<dbReference type="GeneID" id="78362208"/>
<dbReference type="Proteomes" id="UP000214610">
    <property type="component" value="Unassembled WGS sequence"/>
</dbReference>
<dbReference type="Gene3D" id="2.30.42.10">
    <property type="match status" value="1"/>
</dbReference>
<dbReference type="PANTHER" id="PTHR32060:SF30">
    <property type="entry name" value="CARBOXY-TERMINAL PROCESSING PROTEASE CTPA"/>
    <property type="match status" value="1"/>
</dbReference>
<evidence type="ECO:0000259" key="7">
    <source>
        <dbReference type="PROSITE" id="PS50106"/>
    </source>
</evidence>
<evidence type="ECO:0000256" key="5">
    <source>
        <dbReference type="RuleBase" id="RU004404"/>
    </source>
</evidence>
<dbReference type="CDD" id="cd06782">
    <property type="entry name" value="cpPDZ_CPP-like"/>
    <property type="match status" value="1"/>
</dbReference>
<evidence type="ECO:0000256" key="2">
    <source>
        <dbReference type="ARBA" id="ARBA00022670"/>
    </source>
</evidence>
<dbReference type="NCBIfam" id="TIGR00225">
    <property type="entry name" value="prc"/>
    <property type="match status" value="1"/>
</dbReference>
<dbReference type="InterPro" id="IPR005151">
    <property type="entry name" value="Tail-specific_protease"/>
</dbReference>
<reference evidence="9" key="1">
    <citation type="submission" date="2017-05" db="EMBL/GenBank/DDBJ databases">
        <title>Improved OligoMM genomes.</title>
        <authorList>
            <person name="Garzetti D."/>
        </authorList>
    </citation>
    <scope>NUCLEOTIDE SEQUENCE [LARGE SCALE GENOMIC DNA]</scope>
    <source>
        <strain evidence="9">YL45</strain>
    </source>
</reference>
<dbReference type="InterPro" id="IPR036034">
    <property type="entry name" value="PDZ_sf"/>
</dbReference>
<dbReference type="SUPFAM" id="SSF50156">
    <property type="entry name" value="PDZ domain-like"/>
    <property type="match status" value="1"/>
</dbReference>
<dbReference type="SMART" id="SM00228">
    <property type="entry name" value="PDZ"/>
    <property type="match status" value="1"/>
</dbReference>
<dbReference type="FunFam" id="2.30.42.10:FF:000063">
    <property type="entry name" value="Peptidase, S41 family"/>
    <property type="match status" value="1"/>
</dbReference>
<dbReference type="GO" id="GO:0006508">
    <property type="term" value="P:proteolysis"/>
    <property type="evidence" value="ECO:0007669"/>
    <property type="project" value="UniProtKB-KW"/>
</dbReference>
<dbReference type="AlphaFoldDB" id="A0A227KHL7"/>
<evidence type="ECO:0000256" key="1">
    <source>
        <dbReference type="ARBA" id="ARBA00009179"/>
    </source>
</evidence>
<evidence type="ECO:0000313" key="8">
    <source>
        <dbReference type="EMBL" id="OXE47252.1"/>
    </source>
</evidence>
<dbReference type="GO" id="GO:0030288">
    <property type="term" value="C:outer membrane-bounded periplasmic space"/>
    <property type="evidence" value="ECO:0007669"/>
    <property type="project" value="TreeGrafter"/>
</dbReference>
<evidence type="ECO:0000256" key="6">
    <source>
        <dbReference type="SAM" id="MobiDB-lite"/>
    </source>
</evidence>
<comment type="caution">
    <text evidence="8">The sequence shown here is derived from an EMBL/GenBank/DDBJ whole genome shotgun (WGS) entry which is preliminary data.</text>
</comment>
<dbReference type="Gene3D" id="3.90.226.10">
    <property type="entry name" value="2-enoyl-CoA Hydratase, Chain A, domain 1"/>
    <property type="match status" value="1"/>
</dbReference>
<dbReference type="Pfam" id="PF22694">
    <property type="entry name" value="CtpB_N-like"/>
    <property type="match status" value="1"/>
</dbReference>
<proteinExistence type="inferred from homology"/>
<dbReference type="PROSITE" id="PS50106">
    <property type="entry name" value="PDZ"/>
    <property type="match status" value="1"/>
</dbReference>
<feature type="region of interest" description="Disordered" evidence="6">
    <location>
        <begin position="406"/>
        <end position="452"/>
    </location>
</feature>
<evidence type="ECO:0000256" key="4">
    <source>
        <dbReference type="ARBA" id="ARBA00022825"/>
    </source>
</evidence>
<dbReference type="RefSeq" id="WP_066594310.1">
    <property type="nucleotide sequence ID" value="NZ_CAJTBZ010000008.1"/>
</dbReference>
<keyword evidence="9" id="KW-1185">Reference proteome</keyword>
<keyword evidence="3 5" id="KW-0378">Hydrolase</keyword>
<feature type="domain" description="PDZ" evidence="7">
    <location>
        <begin position="88"/>
        <end position="156"/>
    </location>
</feature>
<dbReference type="Pfam" id="PF13180">
    <property type="entry name" value="PDZ_2"/>
    <property type="match status" value="1"/>
</dbReference>
<evidence type="ECO:0000313" key="9">
    <source>
        <dbReference type="Proteomes" id="UP000214610"/>
    </source>
</evidence>
<feature type="compositionally biased region" description="Basic and acidic residues" evidence="6">
    <location>
        <begin position="428"/>
        <end position="442"/>
    </location>
</feature>